<accession>A0A7X6DQ56</accession>
<dbReference type="GO" id="GO:0044027">
    <property type="term" value="P:negative regulation of gene expression via chromosomal CpG island methylation"/>
    <property type="evidence" value="ECO:0007669"/>
    <property type="project" value="TreeGrafter"/>
</dbReference>
<evidence type="ECO:0000256" key="9">
    <source>
        <dbReference type="ARBA" id="ARBA00022801"/>
    </source>
</evidence>
<evidence type="ECO:0000256" key="15">
    <source>
        <dbReference type="PROSITE-ProRule" id="PRU01016"/>
    </source>
</evidence>
<evidence type="ECO:0000256" key="3">
    <source>
        <dbReference type="ARBA" id="ARBA00022603"/>
    </source>
</evidence>
<dbReference type="Gene3D" id="3.40.50.150">
    <property type="entry name" value="Vaccinia Virus protein VP39"/>
    <property type="match status" value="1"/>
</dbReference>
<evidence type="ECO:0000256" key="1">
    <source>
        <dbReference type="ARBA" id="ARBA00001966"/>
    </source>
</evidence>
<dbReference type="EMBL" id="VTOW01000002">
    <property type="protein sequence ID" value="NKE71337.1"/>
    <property type="molecule type" value="Genomic_DNA"/>
</dbReference>
<dbReference type="PROSITE" id="PS00094">
    <property type="entry name" value="C5_MTASE_1"/>
    <property type="match status" value="1"/>
</dbReference>
<evidence type="ECO:0000256" key="14">
    <source>
        <dbReference type="ARBA" id="ARBA00047422"/>
    </source>
</evidence>
<keyword evidence="9" id="KW-0378">Hydrolase</keyword>
<dbReference type="GO" id="GO:0051539">
    <property type="term" value="F:4 iron, 4 sulfur cluster binding"/>
    <property type="evidence" value="ECO:0007669"/>
    <property type="project" value="InterPro"/>
</dbReference>
<dbReference type="GO" id="GO:0009307">
    <property type="term" value="P:DNA restriction-modification system"/>
    <property type="evidence" value="ECO:0007669"/>
    <property type="project" value="UniProtKB-KW"/>
</dbReference>
<dbReference type="GO" id="GO:0046872">
    <property type="term" value="F:metal ion binding"/>
    <property type="evidence" value="ECO:0007669"/>
    <property type="project" value="UniProtKB-KW"/>
</dbReference>
<keyword evidence="13" id="KW-0326">Glycosidase</keyword>
<sequence length="719" mass="81499">MIKTEKPKGQGVPIRKPVQDTPIFSERKCFSAEHKAWRRRMLRWIRERTDLFPDAVKEKKNANLREHLDESVINIWLVARILSIAQGDPDLGRNSEAIDGFIYVLLAQKVDDCTSQKVLAALRCRFETWDQFLRVESEEIEFFVSTVVSGPRKAAFVRSTLENVRRQLELLSFEAAPTQSDSEIDRSLGLNSGLTNQNNAEFVRKILGISDFVSNADAIRVLERLEPYSYFGFNLRGVSLREKKILFSDAIPPHLRYSLRVNLAIHGREICKVSKPKCDRCPVNNFCAYFRTVTSTAFMVSRKPTVIDLFCGAGGLSAGFREAGFRTILAVDQDPASIRTFRINHPEVPDNRVICADLRDLRKSEFAGVKSLLASETVDVLVGGPPCQGFSRAGWRSRGTGHRYEGTDDDRNHLYQELVSLLRIMQPKVVLMENVPGIGEVRFGDGTSFQDLARKAMQDFGYKTAIWTLNSAWYGVPQNRIRRVIIGSNLGVPPDRPESEYRIVTDSSDQESLEPAITLLEAIGDLPELAINDGSWVSRYPTSFANMPARFLQRYAVLHPQGLLFSHVTRFQNKKDLERFDTLSPGETYMDLIERRPDLKNYRTDAFDDKYYRLLPDAPCRTIVAHLRRDGNSFVHPSQLRSLSVREAARIQSFPDNFIFTGSRGSQFEQIGNAVPPLMARAMARTILLHLQKHGIHSMNGQPVNKRGASPFLQGWCKK</sequence>
<dbReference type="PANTHER" id="PTHR10629:SF52">
    <property type="entry name" value="DNA (CYTOSINE-5)-METHYLTRANSFERASE 1"/>
    <property type="match status" value="1"/>
</dbReference>
<dbReference type="NCBIfam" id="TIGR00675">
    <property type="entry name" value="dcm"/>
    <property type="match status" value="1"/>
</dbReference>
<dbReference type="Proteomes" id="UP000534783">
    <property type="component" value="Unassembled WGS sequence"/>
</dbReference>
<dbReference type="InterPro" id="IPR018117">
    <property type="entry name" value="C5_DNA_meth_AS"/>
</dbReference>
<dbReference type="SUPFAM" id="SSF48150">
    <property type="entry name" value="DNA-glycosylase"/>
    <property type="match status" value="1"/>
</dbReference>
<dbReference type="InterPro" id="IPR004035">
    <property type="entry name" value="Endouclease-III_FeS-bd_BS"/>
</dbReference>
<dbReference type="InterPro" id="IPR023170">
    <property type="entry name" value="HhH_base_excis_C"/>
</dbReference>
<dbReference type="SMART" id="SM00525">
    <property type="entry name" value="FES"/>
    <property type="match status" value="1"/>
</dbReference>
<comment type="similarity">
    <text evidence="2">Belongs to the Nth/MutY family.</text>
</comment>
<dbReference type="PROSITE" id="PS51679">
    <property type="entry name" value="SAM_MT_C5"/>
    <property type="match status" value="1"/>
</dbReference>
<evidence type="ECO:0000256" key="12">
    <source>
        <dbReference type="ARBA" id="ARBA00023204"/>
    </source>
</evidence>
<evidence type="ECO:0000313" key="18">
    <source>
        <dbReference type="EMBL" id="NKE71337.1"/>
    </source>
</evidence>
<keyword evidence="6" id="KW-0479">Metal-binding</keyword>
<evidence type="ECO:0000256" key="16">
    <source>
        <dbReference type="RuleBase" id="RU000416"/>
    </source>
</evidence>
<dbReference type="InterPro" id="IPR050390">
    <property type="entry name" value="C5-Methyltransferase"/>
</dbReference>
<keyword evidence="12" id="KW-0234">DNA repair</keyword>
<keyword evidence="3 15" id="KW-0489">Methyltransferase</keyword>
<evidence type="ECO:0000256" key="6">
    <source>
        <dbReference type="ARBA" id="ARBA00022723"/>
    </source>
</evidence>
<keyword evidence="5 15" id="KW-0949">S-adenosyl-L-methionine</keyword>
<proteinExistence type="inferred from homology"/>
<evidence type="ECO:0000256" key="7">
    <source>
        <dbReference type="ARBA" id="ARBA00022747"/>
    </source>
</evidence>
<evidence type="ECO:0000256" key="8">
    <source>
        <dbReference type="ARBA" id="ARBA00022763"/>
    </source>
</evidence>
<dbReference type="InterPro" id="IPR029063">
    <property type="entry name" value="SAM-dependent_MTases_sf"/>
</dbReference>
<comment type="cofactor">
    <cofactor evidence="1">
        <name>[4Fe-4S] cluster</name>
        <dbReference type="ChEBI" id="CHEBI:49883"/>
    </cofactor>
</comment>
<dbReference type="InterPro" id="IPR003651">
    <property type="entry name" value="Endonuclease3_FeS-loop_motif"/>
</dbReference>
<dbReference type="GO" id="GO:0003677">
    <property type="term" value="F:DNA binding"/>
    <property type="evidence" value="ECO:0007669"/>
    <property type="project" value="TreeGrafter"/>
</dbReference>
<gene>
    <name evidence="18" type="primary">dcm</name>
    <name evidence="18" type="ORF">MNODULE_11365</name>
</gene>
<evidence type="ECO:0000256" key="2">
    <source>
        <dbReference type="ARBA" id="ARBA00008343"/>
    </source>
</evidence>
<evidence type="ECO:0000256" key="4">
    <source>
        <dbReference type="ARBA" id="ARBA00022679"/>
    </source>
</evidence>
<dbReference type="SUPFAM" id="SSF53335">
    <property type="entry name" value="S-adenosyl-L-methionine-dependent methyltransferases"/>
    <property type="match status" value="1"/>
</dbReference>
<evidence type="ECO:0000256" key="17">
    <source>
        <dbReference type="RuleBase" id="RU000417"/>
    </source>
</evidence>
<dbReference type="Gene3D" id="1.10.1670.10">
    <property type="entry name" value="Helix-hairpin-Helix base-excision DNA repair enzymes (C-terminal)"/>
    <property type="match status" value="1"/>
</dbReference>
<protein>
    <recommendedName>
        <fullName evidence="17">Cytosine-specific methyltransferase</fullName>
        <ecNumber evidence="17">2.1.1.37</ecNumber>
    </recommendedName>
</protein>
<name>A0A7X6DQ56_9BACT</name>
<dbReference type="AlphaFoldDB" id="A0A7X6DQ56"/>
<dbReference type="GO" id="GO:0016798">
    <property type="term" value="F:hydrolase activity, acting on glycosyl bonds"/>
    <property type="evidence" value="ECO:0007669"/>
    <property type="project" value="UniProtKB-KW"/>
</dbReference>
<evidence type="ECO:0000256" key="13">
    <source>
        <dbReference type="ARBA" id="ARBA00023295"/>
    </source>
</evidence>
<evidence type="ECO:0000256" key="11">
    <source>
        <dbReference type="ARBA" id="ARBA00023014"/>
    </source>
</evidence>
<keyword evidence="4 15" id="KW-0808">Transferase</keyword>
<keyword evidence="10" id="KW-0408">Iron</keyword>
<comment type="caution">
    <text evidence="18">The sequence shown here is derived from an EMBL/GenBank/DDBJ whole genome shotgun (WGS) entry which is preliminary data.</text>
</comment>
<dbReference type="PRINTS" id="PR00105">
    <property type="entry name" value="C5METTRFRASE"/>
</dbReference>
<dbReference type="Gene3D" id="3.90.120.10">
    <property type="entry name" value="DNA Methylase, subunit A, domain 2"/>
    <property type="match status" value="1"/>
</dbReference>
<dbReference type="InterPro" id="IPR001525">
    <property type="entry name" value="C5_MeTfrase"/>
</dbReference>
<dbReference type="InterPro" id="IPR011257">
    <property type="entry name" value="DNA_glycosylase"/>
</dbReference>
<keyword evidence="19" id="KW-1185">Reference proteome</keyword>
<keyword evidence="11" id="KW-0411">Iron-sulfur</keyword>
<comment type="similarity">
    <text evidence="15 16">Belongs to the class I-like SAM-binding methyltransferase superfamily. C5-methyltransferase family.</text>
</comment>
<comment type="catalytic activity">
    <reaction evidence="14 17">
        <text>a 2'-deoxycytidine in DNA + S-adenosyl-L-methionine = a 5-methyl-2'-deoxycytidine in DNA + S-adenosyl-L-homocysteine + H(+)</text>
        <dbReference type="Rhea" id="RHEA:13681"/>
        <dbReference type="Rhea" id="RHEA-COMP:11369"/>
        <dbReference type="Rhea" id="RHEA-COMP:11370"/>
        <dbReference type="ChEBI" id="CHEBI:15378"/>
        <dbReference type="ChEBI" id="CHEBI:57856"/>
        <dbReference type="ChEBI" id="CHEBI:59789"/>
        <dbReference type="ChEBI" id="CHEBI:85452"/>
        <dbReference type="ChEBI" id="CHEBI:85454"/>
        <dbReference type="EC" id="2.1.1.37"/>
    </reaction>
</comment>
<dbReference type="Pfam" id="PF00145">
    <property type="entry name" value="DNA_methylase"/>
    <property type="match status" value="1"/>
</dbReference>
<dbReference type="PANTHER" id="PTHR10629">
    <property type="entry name" value="CYTOSINE-SPECIFIC METHYLTRANSFERASE"/>
    <property type="match status" value="1"/>
</dbReference>
<reference evidence="18 19" key="1">
    <citation type="journal article" date="2020" name="Nature">
        <title>Bacterial chemolithoautotrophy via manganese oxidation.</title>
        <authorList>
            <person name="Yu H."/>
            <person name="Leadbetter J.R."/>
        </authorList>
    </citation>
    <scope>NUCLEOTIDE SEQUENCE [LARGE SCALE GENOMIC DNA]</scope>
    <source>
        <strain evidence="18 19">Mn-1</strain>
    </source>
</reference>
<evidence type="ECO:0000256" key="10">
    <source>
        <dbReference type="ARBA" id="ARBA00023004"/>
    </source>
</evidence>
<dbReference type="EC" id="2.1.1.37" evidence="17"/>
<keyword evidence="7" id="KW-0680">Restriction system</keyword>
<organism evidence="18 19">
    <name type="scientific">Candidatus Manganitrophus noduliformans</name>
    <dbReference type="NCBI Taxonomy" id="2606439"/>
    <lineage>
        <taxon>Bacteria</taxon>
        <taxon>Pseudomonadati</taxon>
        <taxon>Nitrospirota</taxon>
        <taxon>Nitrospiria</taxon>
        <taxon>Candidatus Troglogloeales</taxon>
        <taxon>Candidatus Manganitrophaceae</taxon>
        <taxon>Candidatus Manganitrophus</taxon>
    </lineage>
</organism>
<evidence type="ECO:0000313" key="19">
    <source>
        <dbReference type="Proteomes" id="UP000534783"/>
    </source>
</evidence>
<feature type="active site" evidence="15">
    <location>
        <position position="387"/>
    </location>
</feature>
<keyword evidence="8" id="KW-0227">DNA damage</keyword>
<evidence type="ECO:0000256" key="5">
    <source>
        <dbReference type="ARBA" id="ARBA00022691"/>
    </source>
</evidence>
<dbReference type="PROSITE" id="PS00764">
    <property type="entry name" value="ENDONUCLEASE_III_1"/>
    <property type="match status" value="1"/>
</dbReference>
<dbReference type="GO" id="GO:0006281">
    <property type="term" value="P:DNA repair"/>
    <property type="evidence" value="ECO:0007669"/>
    <property type="project" value="UniProtKB-KW"/>
</dbReference>
<dbReference type="GO" id="GO:0032259">
    <property type="term" value="P:methylation"/>
    <property type="evidence" value="ECO:0007669"/>
    <property type="project" value="UniProtKB-KW"/>
</dbReference>
<dbReference type="Gene3D" id="1.10.340.30">
    <property type="entry name" value="Hypothetical protein, domain 2"/>
    <property type="match status" value="1"/>
</dbReference>
<dbReference type="GO" id="GO:0003886">
    <property type="term" value="F:DNA (cytosine-5-)-methyltransferase activity"/>
    <property type="evidence" value="ECO:0007669"/>
    <property type="project" value="UniProtKB-EC"/>
</dbReference>